<keyword evidence="3" id="KW-1185">Reference proteome</keyword>
<feature type="region of interest" description="Disordered" evidence="1">
    <location>
        <begin position="68"/>
        <end position="137"/>
    </location>
</feature>
<organism evidence="2 3">
    <name type="scientific">Knoellia flava TL1</name>
    <dbReference type="NCBI Taxonomy" id="1385518"/>
    <lineage>
        <taxon>Bacteria</taxon>
        <taxon>Bacillati</taxon>
        <taxon>Actinomycetota</taxon>
        <taxon>Actinomycetes</taxon>
        <taxon>Micrococcales</taxon>
        <taxon>Intrasporangiaceae</taxon>
        <taxon>Knoellia</taxon>
    </lineage>
</organism>
<proteinExistence type="predicted"/>
<sequence length="137" mass="13643">MDGVLDRLQEAGMGFLDKAKAAATELSAKADAAMSQAGISTPGTGGTSAGADRLLRDLGVLAYLEATGRPLPEGERERVMAGLQEAEQQGGLSSFALRTTPPPPPGMAGAGPGMSGSSVAPPPPPPGQPQQAPPTQA</sequence>
<comment type="caution">
    <text evidence="2">The sequence shown here is derived from an EMBL/GenBank/DDBJ whole genome shotgun (WGS) entry which is preliminary data.</text>
</comment>
<feature type="compositionally biased region" description="Pro residues" evidence="1">
    <location>
        <begin position="120"/>
        <end position="137"/>
    </location>
</feature>
<dbReference type="EMBL" id="AVPI01000044">
    <property type="protein sequence ID" value="KGN29632.1"/>
    <property type="molecule type" value="Genomic_DNA"/>
</dbReference>
<evidence type="ECO:0000256" key="1">
    <source>
        <dbReference type="SAM" id="MobiDB-lite"/>
    </source>
</evidence>
<evidence type="ECO:0000313" key="3">
    <source>
        <dbReference type="Proteomes" id="UP000029990"/>
    </source>
</evidence>
<gene>
    <name evidence="2" type="ORF">N798_12925</name>
</gene>
<dbReference type="RefSeq" id="WP_035948985.1">
    <property type="nucleotide sequence ID" value="NZ_AVPI01000044.1"/>
</dbReference>
<evidence type="ECO:0000313" key="2">
    <source>
        <dbReference type="EMBL" id="KGN29632.1"/>
    </source>
</evidence>
<reference evidence="2 3" key="1">
    <citation type="submission" date="2013-08" db="EMBL/GenBank/DDBJ databases">
        <title>The genome sequence of Knoellia flava.</title>
        <authorList>
            <person name="Zhu W."/>
            <person name="Wang G."/>
        </authorList>
    </citation>
    <scope>NUCLEOTIDE SEQUENCE [LARGE SCALE GENOMIC DNA]</scope>
    <source>
        <strain evidence="2 3">TL1</strain>
    </source>
</reference>
<protein>
    <submittedName>
        <fullName evidence="2">Uncharacterized protein</fullName>
    </submittedName>
</protein>
<name>A0ABR4XBE7_9MICO</name>
<dbReference type="Proteomes" id="UP000029990">
    <property type="component" value="Unassembled WGS sequence"/>
</dbReference>
<accession>A0ABR4XBE7</accession>
<feature type="non-terminal residue" evidence="2">
    <location>
        <position position="137"/>
    </location>
</feature>